<dbReference type="EMBL" id="CAJNOO010004202">
    <property type="protein sequence ID" value="CAF1372694.1"/>
    <property type="molecule type" value="Genomic_DNA"/>
</dbReference>
<sequence>MKSILTITVLLTFFTIIFAQNTPNIQDGRYNSKTKTIEINVQYSGGCDEHKFQLKIGTCLESYPVQCDAKLIDLTTNDYCKALIQRKVLIDLHEAGLDNSYYTGASILIHGARDSKTRVILP</sequence>
<organism evidence="2 3">
    <name type="scientific">Rotaria sordida</name>
    <dbReference type="NCBI Taxonomy" id="392033"/>
    <lineage>
        <taxon>Eukaryota</taxon>
        <taxon>Metazoa</taxon>
        <taxon>Spiralia</taxon>
        <taxon>Gnathifera</taxon>
        <taxon>Rotifera</taxon>
        <taxon>Eurotatoria</taxon>
        <taxon>Bdelloidea</taxon>
        <taxon>Philodinida</taxon>
        <taxon>Philodinidae</taxon>
        <taxon>Rotaria</taxon>
    </lineage>
</organism>
<reference evidence="2" key="1">
    <citation type="submission" date="2021-02" db="EMBL/GenBank/DDBJ databases">
        <authorList>
            <person name="Nowell W R."/>
        </authorList>
    </citation>
    <scope>NUCLEOTIDE SEQUENCE</scope>
</reference>
<comment type="caution">
    <text evidence="2">The sequence shown here is derived from an EMBL/GenBank/DDBJ whole genome shotgun (WGS) entry which is preliminary data.</text>
</comment>
<accession>A0A815ITM0</accession>
<dbReference type="Proteomes" id="UP000663882">
    <property type="component" value="Unassembled WGS sequence"/>
</dbReference>
<proteinExistence type="predicted"/>
<feature type="chain" id="PRO_5033008356" evidence="1">
    <location>
        <begin position="20"/>
        <end position="122"/>
    </location>
</feature>
<evidence type="ECO:0000256" key="1">
    <source>
        <dbReference type="SAM" id="SignalP"/>
    </source>
</evidence>
<protein>
    <submittedName>
        <fullName evidence="2">Uncharacterized protein</fullName>
    </submittedName>
</protein>
<feature type="signal peptide" evidence="1">
    <location>
        <begin position="1"/>
        <end position="19"/>
    </location>
</feature>
<evidence type="ECO:0000313" key="2">
    <source>
        <dbReference type="EMBL" id="CAF1372694.1"/>
    </source>
</evidence>
<gene>
    <name evidence="2" type="ORF">RFH988_LOCUS33423</name>
</gene>
<dbReference type="AlphaFoldDB" id="A0A815ITM0"/>
<keyword evidence="1" id="KW-0732">Signal</keyword>
<evidence type="ECO:0000313" key="3">
    <source>
        <dbReference type="Proteomes" id="UP000663882"/>
    </source>
</evidence>
<name>A0A815ITM0_9BILA</name>
<dbReference type="OrthoDB" id="10043722at2759"/>